<sequence length="101" mass="11353">MEPIKPSLGLDPTHIEGGPAFTSLGRAQSRAPMPSRATTSESNSISKNNISMSWLNMQFVRLRYQSYWNSLVQRDPGVVPGQSTALDVQYKELLRRKLTFL</sequence>
<proteinExistence type="predicted"/>
<evidence type="ECO:0000256" key="1">
    <source>
        <dbReference type="SAM" id="MobiDB-lite"/>
    </source>
</evidence>
<feature type="region of interest" description="Disordered" evidence="1">
    <location>
        <begin position="1"/>
        <end position="44"/>
    </location>
</feature>
<protein>
    <submittedName>
        <fullName evidence="2">Uncharacterized protein</fullName>
    </submittedName>
</protein>
<dbReference type="Proteomes" id="UP001604277">
    <property type="component" value="Unassembled WGS sequence"/>
</dbReference>
<comment type="caution">
    <text evidence="2">The sequence shown here is derived from an EMBL/GenBank/DDBJ whole genome shotgun (WGS) entry which is preliminary data.</text>
</comment>
<evidence type="ECO:0000313" key="3">
    <source>
        <dbReference type="Proteomes" id="UP001604277"/>
    </source>
</evidence>
<name>A0ABD1P832_9LAMI</name>
<keyword evidence="3" id="KW-1185">Reference proteome</keyword>
<evidence type="ECO:0000313" key="2">
    <source>
        <dbReference type="EMBL" id="KAL2459533.1"/>
    </source>
</evidence>
<dbReference type="EMBL" id="JBFOLJ010000022">
    <property type="protein sequence ID" value="KAL2459533.1"/>
    <property type="molecule type" value="Genomic_DNA"/>
</dbReference>
<dbReference type="AlphaFoldDB" id="A0ABD1P832"/>
<accession>A0ABD1P832</accession>
<reference evidence="3" key="1">
    <citation type="submission" date="2024-07" db="EMBL/GenBank/DDBJ databases">
        <title>Two chromosome-level genome assemblies of Korean endemic species Abeliophyllum distichum and Forsythia ovata (Oleaceae).</title>
        <authorList>
            <person name="Jang H."/>
        </authorList>
    </citation>
    <scope>NUCLEOTIDE SEQUENCE [LARGE SCALE GENOMIC DNA]</scope>
</reference>
<gene>
    <name evidence="2" type="ORF">Fot_54782</name>
</gene>
<organism evidence="2 3">
    <name type="scientific">Forsythia ovata</name>
    <dbReference type="NCBI Taxonomy" id="205694"/>
    <lineage>
        <taxon>Eukaryota</taxon>
        <taxon>Viridiplantae</taxon>
        <taxon>Streptophyta</taxon>
        <taxon>Embryophyta</taxon>
        <taxon>Tracheophyta</taxon>
        <taxon>Spermatophyta</taxon>
        <taxon>Magnoliopsida</taxon>
        <taxon>eudicotyledons</taxon>
        <taxon>Gunneridae</taxon>
        <taxon>Pentapetalae</taxon>
        <taxon>asterids</taxon>
        <taxon>lamiids</taxon>
        <taxon>Lamiales</taxon>
        <taxon>Oleaceae</taxon>
        <taxon>Forsythieae</taxon>
        <taxon>Forsythia</taxon>
    </lineage>
</organism>